<proteinExistence type="inferred from homology"/>
<comment type="similarity">
    <text evidence="1">Belongs to the UPF0213 family.</text>
</comment>
<sequence>MTIAADSSSSNPPSPDPPGDDPPASPWFVYMLRCDDDSLYTGVTTDLERRCGQHNKGSASRYTRSRLPVVLVYQEEQADRSAALKRELRIKALTRRQKESLIRPAE</sequence>
<name>A0A518E1W8_9BACT</name>
<dbReference type="InterPro" id="IPR035901">
    <property type="entry name" value="GIY-YIG_endonuc_sf"/>
</dbReference>
<evidence type="ECO:0000259" key="3">
    <source>
        <dbReference type="PROSITE" id="PS50164"/>
    </source>
</evidence>
<evidence type="ECO:0000256" key="2">
    <source>
        <dbReference type="SAM" id="MobiDB-lite"/>
    </source>
</evidence>
<dbReference type="CDD" id="cd10456">
    <property type="entry name" value="GIY-YIG_UPF0213"/>
    <property type="match status" value="1"/>
</dbReference>
<dbReference type="EMBL" id="CP036433">
    <property type="protein sequence ID" value="QDU98086.1"/>
    <property type="molecule type" value="Genomic_DNA"/>
</dbReference>
<reference evidence="4 5" key="1">
    <citation type="submission" date="2019-02" db="EMBL/GenBank/DDBJ databases">
        <title>Deep-cultivation of Planctomycetes and their phenomic and genomic characterization uncovers novel biology.</title>
        <authorList>
            <person name="Wiegand S."/>
            <person name="Jogler M."/>
            <person name="Boedeker C."/>
            <person name="Pinto D."/>
            <person name="Vollmers J."/>
            <person name="Rivas-Marin E."/>
            <person name="Kohn T."/>
            <person name="Peeters S.H."/>
            <person name="Heuer A."/>
            <person name="Rast P."/>
            <person name="Oberbeckmann S."/>
            <person name="Bunk B."/>
            <person name="Jeske O."/>
            <person name="Meyerdierks A."/>
            <person name="Storesund J.E."/>
            <person name="Kallscheuer N."/>
            <person name="Luecker S."/>
            <person name="Lage O.M."/>
            <person name="Pohl T."/>
            <person name="Merkel B.J."/>
            <person name="Hornburger P."/>
            <person name="Mueller R.-W."/>
            <person name="Bruemmer F."/>
            <person name="Labrenz M."/>
            <person name="Spormann A.M."/>
            <person name="Op den Camp H."/>
            <person name="Overmann J."/>
            <person name="Amann R."/>
            <person name="Jetten M.S.M."/>
            <person name="Mascher T."/>
            <person name="Medema M.H."/>
            <person name="Devos D.P."/>
            <person name="Kaster A.-K."/>
            <person name="Ovreas L."/>
            <person name="Rohde M."/>
            <person name="Galperin M.Y."/>
            <person name="Jogler C."/>
        </authorList>
    </citation>
    <scope>NUCLEOTIDE SEQUENCE [LARGE SCALE GENOMIC DNA]</scope>
    <source>
        <strain evidence="4 5">Pla85_3_4</strain>
    </source>
</reference>
<dbReference type="KEGG" id="lcre:Pla8534_59470"/>
<dbReference type="Gene3D" id="3.40.1440.10">
    <property type="entry name" value="GIY-YIG endonuclease"/>
    <property type="match status" value="1"/>
</dbReference>
<feature type="domain" description="GIY-YIG" evidence="3">
    <location>
        <begin position="25"/>
        <end position="100"/>
    </location>
</feature>
<gene>
    <name evidence="4" type="ORF">Pla8534_59470</name>
</gene>
<dbReference type="Proteomes" id="UP000317648">
    <property type="component" value="Chromosome"/>
</dbReference>
<feature type="region of interest" description="Disordered" evidence="2">
    <location>
        <begin position="1"/>
        <end position="26"/>
    </location>
</feature>
<feature type="compositionally biased region" description="Pro residues" evidence="2">
    <location>
        <begin position="12"/>
        <end position="25"/>
    </location>
</feature>
<feature type="compositionally biased region" description="Low complexity" evidence="2">
    <location>
        <begin position="1"/>
        <end position="11"/>
    </location>
</feature>
<evidence type="ECO:0000256" key="1">
    <source>
        <dbReference type="ARBA" id="ARBA00007435"/>
    </source>
</evidence>
<accession>A0A518E1W8</accession>
<dbReference type="PANTHER" id="PTHR34477:SF1">
    <property type="entry name" value="UPF0213 PROTEIN YHBQ"/>
    <property type="match status" value="1"/>
</dbReference>
<evidence type="ECO:0000313" key="4">
    <source>
        <dbReference type="EMBL" id="QDU98086.1"/>
    </source>
</evidence>
<dbReference type="RefSeq" id="WP_231756433.1">
    <property type="nucleotide sequence ID" value="NZ_CP036433.1"/>
</dbReference>
<evidence type="ECO:0000313" key="5">
    <source>
        <dbReference type="Proteomes" id="UP000317648"/>
    </source>
</evidence>
<dbReference type="AlphaFoldDB" id="A0A518E1W8"/>
<dbReference type="Pfam" id="PF01541">
    <property type="entry name" value="GIY-YIG"/>
    <property type="match status" value="1"/>
</dbReference>
<dbReference type="InterPro" id="IPR050190">
    <property type="entry name" value="UPF0213_domain"/>
</dbReference>
<protein>
    <submittedName>
        <fullName evidence="4">GIY-YIG nuclease superfamily protein</fullName>
    </submittedName>
</protein>
<dbReference type="PROSITE" id="PS50164">
    <property type="entry name" value="GIY_YIG"/>
    <property type="match status" value="1"/>
</dbReference>
<keyword evidence="5" id="KW-1185">Reference proteome</keyword>
<dbReference type="PANTHER" id="PTHR34477">
    <property type="entry name" value="UPF0213 PROTEIN YHBQ"/>
    <property type="match status" value="1"/>
</dbReference>
<dbReference type="InterPro" id="IPR000305">
    <property type="entry name" value="GIY-YIG_endonuc"/>
</dbReference>
<dbReference type="SUPFAM" id="SSF82771">
    <property type="entry name" value="GIY-YIG endonuclease"/>
    <property type="match status" value="1"/>
</dbReference>
<organism evidence="4 5">
    <name type="scientific">Lignipirellula cremea</name>
    <dbReference type="NCBI Taxonomy" id="2528010"/>
    <lineage>
        <taxon>Bacteria</taxon>
        <taxon>Pseudomonadati</taxon>
        <taxon>Planctomycetota</taxon>
        <taxon>Planctomycetia</taxon>
        <taxon>Pirellulales</taxon>
        <taxon>Pirellulaceae</taxon>
        <taxon>Lignipirellula</taxon>
    </lineage>
</organism>